<evidence type="ECO:0000313" key="10">
    <source>
        <dbReference type="Proteomes" id="UP000501168"/>
    </source>
</evidence>
<dbReference type="NCBIfam" id="NF040761">
    <property type="entry name" value="AgaF"/>
    <property type="match status" value="1"/>
</dbReference>
<evidence type="ECO:0000256" key="6">
    <source>
        <dbReference type="ARBA" id="ARBA00022683"/>
    </source>
</evidence>
<keyword evidence="10" id="KW-1185">Reference proteome</keyword>
<comment type="subcellular location">
    <subcellularLocation>
        <location evidence="1">Cytoplasm</location>
    </subcellularLocation>
</comment>
<dbReference type="Gene3D" id="3.40.50.510">
    <property type="entry name" value="Phosphotransferase system, mannose-type IIA component"/>
    <property type="match status" value="1"/>
</dbReference>
<accession>A0A6G9I9Z2</accession>
<dbReference type="PANTHER" id="PTHR33799">
    <property type="entry name" value="PTS PERMEASE-RELATED-RELATED"/>
    <property type="match status" value="1"/>
</dbReference>
<keyword evidence="2" id="KW-0813">Transport</keyword>
<dbReference type="InterPro" id="IPR033887">
    <property type="entry name" value="PTS_IIA_man"/>
</dbReference>
<dbReference type="GO" id="GO:0009401">
    <property type="term" value="P:phosphoenolpyruvate-dependent sugar phosphotransferase system"/>
    <property type="evidence" value="ECO:0007669"/>
    <property type="project" value="UniProtKB-KW"/>
</dbReference>
<dbReference type="GO" id="GO:0005737">
    <property type="term" value="C:cytoplasm"/>
    <property type="evidence" value="ECO:0007669"/>
    <property type="project" value="UniProtKB-SubCell"/>
</dbReference>
<dbReference type="RefSeq" id="WP_166915420.1">
    <property type="nucleotide sequence ID" value="NZ_CP050253.1"/>
</dbReference>
<dbReference type="InterPro" id="IPR036662">
    <property type="entry name" value="PTS_EIIA_man-typ_sf"/>
</dbReference>
<dbReference type="InterPro" id="IPR051471">
    <property type="entry name" value="Bacterial_PTS_sugar_comp"/>
</dbReference>
<keyword evidence="7" id="KW-0418">Kinase</keyword>
<keyword evidence="6" id="KW-0598">Phosphotransferase system</keyword>
<evidence type="ECO:0000256" key="4">
    <source>
        <dbReference type="ARBA" id="ARBA00022597"/>
    </source>
</evidence>
<name>A0A6G9I9Z2_9GAMM</name>
<evidence type="ECO:0000256" key="1">
    <source>
        <dbReference type="ARBA" id="ARBA00004496"/>
    </source>
</evidence>
<keyword evidence="4 9" id="KW-0762">Sugar transport</keyword>
<protein>
    <submittedName>
        <fullName evidence="9">PTS sugar transporter subunit IIA</fullName>
    </submittedName>
</protein>
<dbReference type="CDD" id="cd00006">
    <property type="entry name" value="PTS_IIA_man"/>
    <property type="match status" value="1"/>
</dbReference>
<dbReference type="KEGG" id="orb:IPMB12_04685"/>
<keyword evidence="3" id="KW-0963">Cytoplasm</keyword>
<proteinExistence type="predicted"/>
<evidence type="ECO:0000256" key="5">
    <source>
        <dbReference type="ARBA" id="ARBA00022679"/>
    </source>
</evidence>
<dbReference type="GO" id="GO:0016301">
    <property type="term" value="F:kinase activity"/>
    <property type="evidence" value="ECO:0007669"/>
    <property type="project" value="UniProtKB-KW"/>
</dbReference>
<evidence type="ECO:0000259" key="8">
    <source>
        <dbReference type="PROSITE" id="PS51096"/>
    </source>
</evidence>
<dbReference type="AlphaFoldDB" id="A0A6G9I9Z2"/>
<sequence>MIGVILTGHGSFATGLHEAAIQIVGKQEQFHAVNFPDGASTEALEQQLRDAVKVCDKGDGVIFLTDLLGGSPFRTASLISFELTQAEVITGTNMQLLLELLLEREDLTPQEARDVMIESARIGITSFWHENQKKSSQTEVCDDGI</sequence>
<feature type="domain" description="PTS EIIA type-4" evidence="8">
    <location>
        <begin position="1"/>
        <end position="124"/>
    </location>
</feature>
<dbReference type="PANTHER" id="PTHR33799:SF1">
    <property type="entry name" value="PTS SYSTEM MANNOSE-SPECIFIC EIIAB COMPONENT-RELATED"/>
    <property type="match status" value="1"/>
</dbReference>
<dbReference type="Proteomes" id="UP000501168">
    <property type="component" value="Chromosome"/>
</dbReference>
<gene>
    <name evidence="9" type="ORF">IPMB12_04685</name>
</gene>
<dbReference type="PROSITE" id="PS51096">
    <property type="entry name" value="PTS_EIIA_TYPE_4"/>
    <property type="match status" value="1"/>
</dbReference>
<dbReference type="GO" id="GO:0016020">
    <property type="term" value="C:membrane"/>
    <property type="evidence" value="ECO:0007669"/>
    <property type="project" value="InterPro"/>
</dbReference>
<evidence type="ECO:0000256" key="3">
    <source>
        <dbReference type="ARBA" id="ARBA00022490"/>
    </source>
</evidence>
<organism evidence="9 10">
    <name type="scientific">Zophobihabitans entericus</name>
    <dbReference type="NCBI Taxonomy" id="1635327"/>
    <lineage>
        <taxon>Bacteria</taxon>
        <taxon>Pseudomonadati</taxon>
        <taxon>Pseudomonadota</taxon>
        <taxon>Gammaproteobacteria</taxon>
        <taxon>Orbales</taxon>
        <taxon>Orbaceae</taxon>
        <taxon>Zophobihabitans</taxon>
    </lineage>
</organism>
<evidence type="ECO:0000256" key="2">
    <source>
        <dbReference type="ARBA" id="ARBA00022448"/>
    </source>
</evidence>
<dbReference type="FunCoup" id="A0A6G9I9Z2">
    <property type="interactions" value="5"/>
</dbReference>
<dbReference type="Pfam" id="PF03610">
    <property type="entry name" value="EIIA-man"/>
    <property type="match status" value="1"/>
</dbReference>
<evidence type="ECO:0000313" key="9">
    <source>
        <dbReference type="EMBL" id="QIQ21036.1"/>
    </source>
</evidence>
<dbReference type="InParanoid" id="A0A6G9I9Z2"/>
<dbReference type="InterPro" id="IPR004701">
    <property type="entry name" value="PTS_EIIA_man-typ"/>
</dbReference>
<evidence type="ECO:0000256" key="7">
    <source>
        <dbReference type="ARBA" id="ARBA00022777"/>
    </source>
</evidence>
<dbReference type="EMBL" id="CP050253">
    <property type="protein sequence ID" value="QIQ21036.1"/>
    <property type="molecule type" value="Genomic_DNA"/>
</dbReference>
<reference evidence="9 10" key="1">
    <citation type="submission" date="2020-03" db="EMBL/GenBank/DDBJ databases">
        <title>Complete genome sequence of Orbus sp. IPMB12 (BCRC 80908).</title>
        <authorList>
            <person name="Lo W.-S."/>
            <person name="Chang T.-H."/>
            <person name="Kuo C.-H."/>
        </authorList>
    </citation>
    <scope>NUCLEOTIDE SEQUENCE [LARGE SCALE GENOMIC DNA]</scope>
    <source>
        <strain evidence="9 10">IPMB12</strain>
    </source>
</reference>
<keyword evidence="5" id="KW-0808">Transferase</keyword>
<dbReference type="SUPFAM" id="SSF53062">
    <property type="entry name" value="PTS system fructose IIA component-like"/>
    <property type="match status" value="1"/>
</dbReference>